<evidence type="ECO:0000256" key="6">
    <source>
        <dbReference type="SAM" id="SignalP"/>
    </source>
</evidence>
<gene>
    <name evidence="8" type="ORF">CL6EHI_135420</name>
</gene>
<sequence>MKLFAVIFFIAFTYSFKCETIDITIPDSFIDDYYCDCPDGSDEKNTGVCEGSMFVCQNKGADAVEIESRFVGDSICDCCDGSDEKEGLCPNVCKQQTQTKIDEVDNEIKRMEELIQIKEKFSIEGKRLRKELTKEIKNNKAALKEVKEELKNGDFDDTIKEQKRKRDNFSADYKERYNNLKSKIIEEVTDETSEEILKRKIKEYGFVSPDEEEVNVTSVEAQKEGNQKPKEEIKEEQRKLKLLIEEEETNFKKEDKELEKEIKELEEKQKELKNKKAVIERKLWELNEKNKIDITQNNYCNDYFFLNEYSKDNFKLYYGFNITQNNNINVGSFVGWNTSDIQLYSNGTTCEINQKSITRKAEVHLTCGETPNIIFTDEPNTCEYVLVLQTPCACNKKLLKSLHEKRKQLEEKLQ</sequence>
<dbReference type="InterPro" id="IPR036607">
    <property type="entry name" value="PRKCSH"/>
</dbReference>
<evidence type="ECO:0000256" key="5">
    <source>
        <dbReference type="SAM" id="Coils"/>
    </source>
</evidence>
<proteinExistence type="predicted"/>
<dbReference type="PROSITE" id="PS51914">
    <property type="entry name" value="MRH"/>
    <property type="match status" value="1"/>
</dbReference>
<keyword evidence="2 6" id="KW-0732">Signal</keyword>
<dbReference type="SUPFAM" id="SSF50911">
    <property type="entry name" value="Mannose 6-phosphate receptor domain"/>
    <property type="match status" value="1"/>
</dbReference>
<dbReference type="Pfam" id="PF13015">
    <property type="entry name" value="PRKCSH_1"/>
    <property type="match status" value="1"/>
</dbReference>
<dbReference type="VEuPathDB" id="AmoebaDB:EHI_135420"/>
<feature type="signal peptide" evidence="6">
    <location>
        <begin position="1"/>
        <end position="15"/>
    </location>
</feature>
<dbReference type="PANTHER" id="PTHR12630">
    <property type="entry name" value="N-LINKED OLIGOSACCHARIDE PROCESSING"/>
    <property type="match status" value="1"/>
</dbReference>
<evidence type="ECO:0000313" key="9">
    <source>
        <dbReference type="Proteomes" id="UP000078387"/>
    </source>
</evidence>
<dbReference type="InterPro" id="IPR044865">
    <property type="entry name" value="MRH_dom"/>
</dbReference>
<feature type="coiled-coil region" evidence="5">
    <location>
        <begin position="226"/>
        <end position="289"/>
    </location>
</feature>
<dbReference type="Gene3D" id="2.70.130.10">
    <property type="entry name" value="Mannose-6-phosphate receptor binding domain"/>
    <property type="match status" value="1"/>
</dbReference>
<dbReference type="Proteomes" id="UP000078387">
    <property type="component" value="Unassembled WGS sequence"/>
</dbReference>
<reference evidence="8 9" key="1">
    <citation type="submission" date="2016-05" db="EMBL/GenBank/DDBJ databases">
        <title>First whole genome sequencing of Entamoeba histolytica HM1:IMSS-clone-6.</title>
        <authorList>
            <person name="Mukherjee Avik.K."/>
            <person name="Izumyama S."/>
            <person name="Nakada-Tsukui K."/>
            <person name="Nozaki T."/>
        </authorList>
    </citation>
    <scope>NUCLEOTIDE SEQUENCE [LARGE SCALE GENOMIC DNA]</scope>
    <source>
        <strain evidence="8 9">HM1:IMSS clone 6</strain>
    </source>
</reference>
<protein>
    <recommendedName>
        <fullName evidence="1">Glucosidase 2 subunit beta</fullName>
    </recommendedName>
</protein>
<dbReference type="CDD" id="cd00112">
    <property type="entry name" value="LDLa"/>
    <property type="match status" value="1"/>
</dbReference>
<dbReference type="GO" id="GO:0017177">
    <property type="term" value="C:glucosidase II complex"/>
    <property type="evidence" value="ECO:0007669"/>
    <property type="project" value="TreeGrafter"/>
</dbReference>
<feature type="domain" description="MRH" evidence="7">
    <location>
        <begin position="298"/>
        <end position="396"/>
    </location>
</feature>
<accession>A0A5K1UZ51</accession>
<dbReference type="InterPro" id="IPR028146">
    <property type="entry name" value="PRKCSH_N"/>
</dbReference>
<evidence type="ECO:0000256" key="3">
    <source>
        <dbReference type="ARBA" id="ARBA00022824"/>
    </source>
</evidence>
<keyword evidence="3" id="KW-0256">Endoplasmic reticulum</keyword>
<feature type="coiled-coil region" evidence="5">
    <location>
        <begin position="94"/>
        <end position="153"/>
    </location>
</feature>
<keyword evidence="4" id="KW-1015">Disulfide bond</keyword>
<name>A0A5K1UZ51_ENTHI</name>
<evidence type="ECO:0000256" key="2">
    <source>
        <dbReference type="ARBA" id="ARBA00022729"/>
    </source>
</evidence>
<evidence type="ECO:0000256" key="4">
    <source>
        <dbReference type="ARBA" id="ARBA00023157"/>
    </source>
</evidence>
<evidence type="ECO:0000313" key="8">
    <source>
        <dbReference type="EMBL" id="GAT98465.1"/>
    </source>
</evidence>
<dbReference type="InterPro" id="IPR039794">
    <property type="entry name" value="Gtb1-like"/>
</dbReference>
<dbReference type="AlphaFoldDB" id="A0A5K1UZ51"/>
<comment type="caution">
    <text evidence="8">The sequence shown here is derived from an EMBL/GenBank/DDBJ whole genome shotgun (WGS) entry which is preliminary data.</text>
</comment>
<evidence type="ECO:0000256" key="1">
    <source>
        <dbReference type="ARBA" id="ARBA00022387"/>
    </source>
</evidence>
<evidence type="ECO:0000259" key="7">
    <source>
        <dbReference type="PROSITE" id="PS51914"/>
    </source>
</evidence>
<dbReference type="GO" id="GO:0006491">
    <property type="term" value="P:N-glycan processing"/>
    <property type="evidence" value="ECO:0007669"/>
    <property type="project" value="TreeGrafter"/>
</dbReference>
<dbReference type="VEuPathDB" id="AmoebaDB:EHI7A_159090"/>
<dbReference type="EMBL" id="BDEQ01000001">
    <property type="protein sequence ID" value="GAT98465.1"/>
    <property type="molecule type" value="Genomic_DNA"/>
</dbReference>
<dbReference type="VEuPathDB" id="AmoebaDB:EHI5A_201230"/>
<dbReference type="VEuPathDB" id="AmoebaDB:KM1_256460"/>
<dbReference type="InterPro" id="IPR009011">
    <property type="entry name" value="Man6P_isomerase_rcpt-bd_dom_sf"/>
</dbReference>
<dbReference type="OMA" id="YENGQHC"/>
<dbReference type="PANTHER" id="PTHR12630:SF1">
    <property type="entry name" value="GLUCOSIDASE 2 SUBUNIT BETA"/>
    <property type="match status" value="1"/>
</dbReference>
<dbReference type="VEuPathDB" id="AmoebaDB:EHI8A_228070"/>
<keyword evidence="5" id="KW-0175">Coiled coil</keyword>
<dbReference type="Pfam" id="PF12999">
    <property type="entry name" value="PRKCSH-like"/>
    <property type="match status" value="1"/>
</dbReference>
<feature type="chain" id="PRO_5023922331" description="Glucosidase 2 subunit beta" evidence="6">
    <location>
        <begin position="16"/>
        <end position="414"/>
    </location>
</feature>
<organism evidence="8 9">
    <name type="scientific">Entamoeba histolytica</name>
    <dbReference type="NCBI Taxonomy" id="5759"/>
    <lineage>
        <taxon>Eukaryota</taxon>
        <taxon>Amoebozoa</taxon>
        <taxon>Evosea</taxon>
        <taxon>Archamoebae</taxon>
        <taxon>Mastigamoebida</taxon>
        <taxon>Entamoebidae</taxon>
        <taxon>Entamoeba</taxon>
    </lineage>
</organism>
<dbReference type="InterPro" id="IPR002172">
    <property type="entry name" value="LDrepeatLR_classA_rpt"/>
</dbReference>